<evidence type="ECO:0000256" key="9">
    <source>
        <dbReference type="SAM" id="Phobius"/>
    </source>
</evidence>
<keyword evidence="9" id="KW-0812">Transmembrane</keyword>
<dbReference type="PROSITE" id="PS50109">
    <property type="entry name" value="HIS_KIN"/>
    <property type="match status" value="1"/>
</dbReference>
<keyword evidence="6 11" id="KW-0418">Kinase</keyword>
<evidence type="ECO:0000259" key="10">
    <source>
        <dbReference type="PROSITE" id="PS50109"/>
    </source>
</evidence>
<dbReference type="AlphaFoldDB" id="A0A542E2M2"/>
<dbReference type="SUPFAM" id="SSF47384">
    <property type="entry name" value="Homodimeric domain of signal transducing histidine kinase"/>
    <property type="match status" value="1"/>
</dbReference>
<gene>
    <name evidence="11" type="ORF">FB458_2606</name>
</gene>
<name>A0A542E2M2_9MICO</name>
<dbReference type="InterPro" id="IPR004358">
    <property type="entry name" value="Sig_transdc_His_kin-like_C"/>
</dbReference>
<dbReference type="Gene3D" id="3.30.565.10">
    <property type="entry name" value="Histidine kinase-like ATPase, C-terminal domain"/>
    <property type="match status" value="1"/>
</dbReference>
<dbReference type="Gene3D" id="1.10.287.130">
    <property type="match status" value="1"/>
</dbReference>
<feature type="transmembrane region" description="Helical" evidence="9">
    <location>
        <begin position="69"/>
        <end position="89"/>
    </location>
</feature>
<keyword evidence="9" id="KW-0472">Membrane</keyword>
<sequence>MGDLVTIGASTAVACALVAGLGGLALRVVRARSLVLSVVVAALTPLAAVSAAVVVNVRLMFLSAHDSTAVQLALGLAVVIAVGLAVVLGRRVATSSRELASQVRGLGDGAPPGAAGLRTGPSGAPAELAALAAELATTRGRLEEAQRRARALDESRRELVAFMSHDLRTPMAGLRALAEGLEDGVVERATGLRQIRQTVERMNGLVTDLFEVSRLQAGSGGRPRPRRLVSLVELCLDVVGELAAHAERRQVGLRLRSAGDDDRLAVLGDAEELTRALTNLVGNAVRHTGAGGEVVVEAVRRPDGRVAVAVTDGCGGIADEDLARVFDLGWRADPGRSPGDAGAGLGLAIARGVAEAHEGSLDVVNVDGGCRFALVLPTRTS</sequence>
<dbReference type="EC" id="2.7.13.3" evidence="3"/>
<dbReference type="InterPro" id="IPR003661">
    <property type="entry name" value="HisK_dim/P_dom"/>
</dbReference>
<evidence type="ECO:0000256" key="1">
    <source>
        <dbReference type="ARBA" id="ARBA00000085"/>
    </source>
</evidence>
<dbReference type="SUPFAM" id="SSF55874">
    <property type="entry name" value="ATPase domain of HSP90 chaperone/DNA topoisomerase II/histidine kinase"/>
    <property type="match status" value="1"/>
</dbReference>
<keyword evidence="7" id="KW-0902">Two-component regulatory system</keyword>
<dbReference type="Pfam" id="PF00512">
    <property type="entry name" value="HisKA"/>
    <property type="match status" value="1"/>
</dbReference>
<dbReference type="PRINTS" id="PR00344">
    <property type="entry name" value="BCTRLSENSOR"/>
</dbReference>
<dbReference type="RefSeq" id="WP_141848855.1">
    <property type="nucleotide sequence ID" value="NZ_BAAAPR010000014.1"/>
</dbReference>
<evidence type="ECO:0000313" key="11">
    <source>
        <dbReference type="EMBL" id="TQJ09494.1"/>
    </source>
</evidence>
<dbReference type="EMBL" id="VFMN01000001">
    <property type="protein sequence ID" value="TQJ09494.1"/>
    <property type="molecule type" value="Genomic_DNA"/>
</dbReference>
<dbReference type="SMART" id="SM00387">
    <property type="entry name" value="HATPase_c"/>
    <property type="match status" value="1"/>
</dbReference>
<accession>A0A542E2M2</accession>
<dbReference type="PANTHER" id="PTHR43711">
    <property type="entry name" value="TWO-COMPONENT HISTIDINE KINASE"/>
    <property type="match status" value="1"/>
</dbReference>
<dbReference type="Pfam" id="PF02518">
    <property type="entry name" value="HATPase_c"/>
    <property type="match status" value="1"/>
</dbReference>
<keyword evidence="9" id="KW-1133">Transmembrane helix</keyword>
<proteinExistence type="predicted"/>
<dbReference type="GO" id="GO:0000155">
    <property type="term" value="F:phosphorelay sensor kinase activity"/>
    <property type="evidence" value="ECO:0007669"/>
    <property type="project" value="InterPro"/>
</dbReference>
<evidence type="ECO:0000256" key="4">
    <source>
        <dbReference type="ARBA" id="ARBA00022553"/>
    </source>
</evidence>
<organism evidence="11 12">
    <name type="scientific">Lapillicoccus jejuensis</name>
    <dbReference type="NCBI Taxonomy" id="402171"/>
    <lineage>
        <taxon>Bacteria</taxon>
        <taxon>Bacillati</taxon>
        <taxon>Actinomycetota</taxon>
        <taxon>Actinomycetes</taxon>
        <taxon>Micrococcales</taxon>
        <taxon>Intrasporangiaceae</taxon>
        <taxon>Lapillicoccus</taxon>
    </lineage>
</organism>
<keyword evidence="5" id="KW-0808">Transferase</keyword>
<dbReference type="InterPro" id="IPR003594">
    <property type="entry name" value="HATPase_dom"/>
</dbReference>
<comment type="subcellular location">
    <subcellularLocation>
        <location evidence="2">Cell membrane</location>
    </subcellularLocation>
</comment>
<evidence type="ECO:0000256" key="6">
    <source>
        <dbReference type="ARBA" id="ARBA00022777"/>
    </source>
</evidence>
<keyword evidence="12" id="KW-1185">Reference proteome</keyword>
<dbReference type="CDD" id="cd00082">
    <property type="entry name" value="HisKA"/>
    <property type="match status" value="1"/>
</dbReference>
<feature type="domain" description="Histidine kinase" evidence="10">
    <location>
        <begin position="162"/>
        <end position="380"/>
    </location>
</feature>
<comment type="caution">
    <text evidence="11">The sequence shown here is derived from an EMBL/GenBank/DDBJ whole genome shotgun (WGS) entry which is preliminary data.</text>
</comment>
<reference evidence="11 12" key="1">
    <citation type="submission" date="2019-06" db="EMBL/GenBank/DDBJ databases">
        <title>Sequencing the genomes of 1000 actinobacteria strains.</title>
        <authorList>
            <person name="Klenk H.-P."/>
        </authorList>
    </citation>
    <scope>NUCLEOTIDE SEQUENCE [LARGE SCALE GENOMIC DNA]</scope>
    <source>
        <strain evidence="11 12">DSM 18607</strain>
    </source>
</reference>
<evidence type="ECO:0000256" key="5">
    <source>
        <dbReference type="ARBA" id="ARBA00022679"/>
    </source>
</evidence>
<comment type="catalytic activity">
    <reaction evidence="1">
        <text>ATP + protein L-histidine = ADP + protein N-phospho-L-histidine.</text>
        <dbReference type="EC" id="2.7.13.3"/>
    </reaction>
</comment>
<evidence type="ECO:0000256" key="2">
    <source>
        <dbReference type="ARBA" id="ARBA00004236"/>
    </source>
</evidence>
<feature type="transmembrane region" description="Helical" evidence="9">
    <location>
        <begin position="6"/>
        <end position="26"/>
    </location>
</feature>
<dbReference type="OrthoDB" id="9806130at2"/>
<evidence type="ECO:0000256" key="3">
    <source>
        <dbReference type="ARBA" id="ARBA00012438"/>
    </source>
</evidence>
<dbReference type="Proteomes" id="UP000317893">
    <property type="component" value="Unassembled WGS sequence"/>
</dbReference>
<evidence type="ECO:0000256" key="8">
    <source>
        <dbReference type="SAM" id="Coils"/>
    </source>
</evidence>
<dbReference type="InterPro" id="IPR036097">
    <property type="entry name" value="HisK_dim/P_sf"/>
</dbReference>
<dbReference type="GO" id="GO:0005886">
    <property type="term" value="C:plasma membrane"/>
    <property type="evidence" value="ECO:0007669"/>
    <property type="project" value="UniProtKB-SubCell"/>
</dbReference>
<feature type="coiled-coil region" evidence="8">
    <location>
        <begin position="128"/>
        <end position="155"/>
    </location>
</feature>
<evidence type="ECO:0000256" key="7">
    <source>
        <dbReference type="ARBA" id="ARBA00023012"/>
    </source>
</evidence>
<dbReference type="InterPro" id="IPR005467">
    <property type="entry name" value="His_kinase_dom"/>
</dbReference>
<keyword evidence="4" id="KW-0597">Phosphoprotein</keyword>
<feature type="transmembrane region" description="Helical" evidence="9">
    <location>
        <begin position="33"/>
        <end position="57"/>
    </location>
</feature>
<protein>
    <recommendedName>
        <fullName evidence="3">histidine kinase</fullName>
        <ecNumber evidence="3">2.7.13.3</ecNumber>
    </recommendedName>
</protein>
<keyword evidence="8" id="KW-0175">Coiled coil</keyword>
<evidence type="ECO:0000313" key="12">
    <source>
        <dbReference type="Proteomes" id="UP000317893"/>
    </source>
</evidence>
<dbReference type="PANTHER" id="PTHR43711:SF1">
    <property type="entry name" value="HISTIDINE KINASE 1"/>
    <property type="match status" value="1"/>
</dbReference>
<dbReference type="InterPro" id="IPR050736">
    <property type="entry name" value="Sensor_HK_Regulatory"/>
</dbReference>
<dbReference type="SMART" id="SM00388">
    <property type="entry name" value="HisKA"/>
    <property type="match status" value="1"/>
</dbReference>
<dbReference type="InterPro" id="IPR036890">
    <property type="entry name" value="HATPase_C_sf"/>
</dbReference>